<name>A0A382Q7W0_9ZZZZ</name>
<dbReference type="EMBL" id="UINC01112254">
    <property type="protein sequence ID" value="SVC81060.1"/>
    <property type="molecule type" value="Genomic_DNA"/>
</dbReference>
<reference evidence="1" key="1">
    <citation type="submission" date="2018-05" db="EMBL/GenBank/DDBJ databases">
        <authorList>
            <person name="Lanie J.A."/>
            <person name="Ng W.-L."/>
            <person name="Kazmierczak K.M."/>
            <person name="Andrzejewski T.M."/>
            <person name="Davidsen T.M."/>
            <person name="Wayne K.J."/>
            <person name="Tettelin H."/>
            <person name="Glass J.I."/>
            <person name="Rusch D."/>
            <person name="Podicherti R."/>
            <person name="Tsui H.-C.T."/>
            <person name="Winkler M.E."/>
        </authorList>
    </citation>
    <scope>NUCLEOTIDE SEQUENCE</scope>
</reference>
<feature type="non-terminal residue" evidence="1">
    <location>
        <position position="26"/>
    </location>
</feature>
<evidence type="ECO:0000313" key="1">
    <source>
        <dbReference type="EMBL" id="SVC81060.1"/>
    </source>
</evidence>
<feature type="non-terminal residue" evidence="1">
    <location>
        <position position="1"/>
    </location>
</feature>
<gene>
    <name evidence="1" type="ORF">METZ01_LOCUS333914</name>
</gene>
<sequence>MTAPYHYGKQFQQFLQQQLLQQKLKA</sequence>
<proteinExistence type="predicted"/>
<accession>A0A382Q7W0</accession>
<dbReference type="AlphaFoldDB" id="A0A382Q7W0"/>
<protein>
    <submittedName>
        <fullName evidence="1">Uncharacterized protein</fullName>
    </submittedName>
</protein>
<organism evidence="1">
    <name type="scientific">marine metagenome</name>
    <dbReference type="NCBI Taxonomy" id="408172"/>
    <lineage>
        <taxon>unclassified sequences</taxon>
        <taxon>metagenomes</taxon>
        <taxon>ecological metagenomes</taxon>
    </lineage>
</organism>